<dbReference type="InterPro" id="IPR030678">
    <property type="entry name" value="Peptide/Ni-bd"/>
</dbReference>
<dbReference type="EMBL" id="JBHSLI010000004">
    <property type="protein sequence ID" value="MFC5293534.1"/>
    <property type="molecule type" value="Genomic_DNA"/>
</dbReference>
<proteinExistence type="inferred from homology"/>
<comment type="similarity">
    <text evidence="2">Belongs to the bacterial solute-binding protein 5 family.</text>
</comment>
<feature type="signal peptide" evidence="4">
    <location>
        <begin position="1"/>
        <end position="33"/>
    </location>
</feature>
<protein>
    <submittedName>
        <fullName evidence="6">ABC transporter substrate-binding protein</fullName>
    </submittedName>
</protein>
<dbReference type="Gene3D" id="3.10.105.10">
    <property type="entry name" value="Dipeptide-binding Protein, Domain 3"/>
    <property type="match status" value="1"/>
</dbReference>
<evidence type="ECO:0000313" key="7">
    <source>
        <dbReference type="Proteomes" id="UP001595976"/>
    </source>
</evidence>
<reference evidence="7" key="1">
    <citation type="journal article" date="2019" name="Int. J. Syst. Evol. Microbiol.">
        <title>The Global Catalogue of Microorganisms (GCM) 10K type strain sequencing project: providing services to taxonomists for standard genome sequencing and annotation.</title>
        <authorList>
            <consortium name="The Broad Institute Genomics Platform"/>
            <consortium name="The Broad Institute Genome Sequencing Center for Infectious Disease"/>
            <person name="Wu L."/>
            <person name="Ma J."/>
        </authorList>
    </citation>
    <scope>NUCLEOTIDE SEQUENCE [LARGE SCALE GENOMIC DNA]</scope>
    <source>
        <strain evidence="7">CGMCC 1.15643</strain>
    </source>
</reference>
<evidence type="ECO:0000256" key="2">
    <source>
        <dbReference type="ARBA" id="ARBA00005695"/>
    </source>
</evidence>
<sequence length="535" mass="59153">MTDLSAFRPSRRAVLQSGAAGMALMAAGPQAFAQETPKRGGILSFAIAAEPPTYDLHGSQTFAVMQRVAPHYSTLLRYKGGAYPEIVGDLAESWTSAPDGLTHTFKLRSGVLFHDGTPMTSADVKASYERIRNPPKGVVSSRQASLGKVGSIETPDPQTVVFKMSAVSSSFIDEVAASPWNAIYSAARLEKDPAWPIRNVMGTGPFEFVEHVAGSHWVGKRFEKYFRQGYPFLDGFRAITMSPAATVNALVGKQIQAEFRGFSPAERDRLIKGMGADAKVQEGGWLLHQDISFNPKRKPFDDPRVRRALSLAIDRWSASRSLGRISVLRDIGGVMMPGGQWAATEAELEKLPGFGKDMAANRAEAKRLLKEAGAENLKIQLLNRAIEPYITAGIYLIDQWRQIGVTVENHDAETAAWYASIGGDNFDVVMDSYTDYTDDPTTGLPKFLSAEKWPIAAPKFNDPELDDLYARQGATNDKAERRKLVRAFEARTMEQAYTVPILWWRRIVVMQDAVKGWTMSPTHMLYQDLAEVWLA</sequence>
<name>A0ABW0F664_9HYPH</name>
<dbReference type="PROSITE" id="PS51318">
    <property type="entry name" value="TAT"/>
    <property type="match status" value="1"/>
</dbReference>
<evidence type="ECO:0000259" key="5">
    <source>
        <dbReference type="Pfam" id="PF00496"/>
    </source>
</evidence>
<dbReference type="Gene3D" id="3.40.190.10">
    <property type="entry name" value="Periplasmic binding protein-like II"/>
    <property type="match status" value="1"/>
</dbReference>
<dbReference type="PANTHER" id="PTHR30290:SF38">
    <property type="entry name" value="D,D-DIPEPTIDE-BINDING PERIPLASMIC PROTEIN DDPA-RELATED"/>
    <property type="match status" value="1"/>
</dbReference>
<comment type="caution">
    <text evidence="6">The sequence shown here is derived from an EMBL/GenBank/DDBJ whole genome shotgun (WGS) entry which is preliminary data.</text>
</comment>
<dbReference type="PANTHER" id="PTHR30290">
    <property type="entry name" value="PERIPLASMIC BINDING COMPONENT OF ABC TRANSPORTER"/>
    <property type="match status" value="1"/>
</dbReference>
<evidence type="ECO:0000313" key="6">
    <source>
        <dbReference type="EMBL" id="MFC5293534.1"/>
    </source>
</evidence>
<dbReference type="Pfam" id="PF00496">
    <property type="entry name" value="SBP_bac_5"/>
    <property type="match status" value="1"/>
</dbReference>
<evidence type="ECO:0000256" key="1">
    <source>
        <dbReference type="ARBA" id="ARBA00004418"/>
    </source>
</evidence>
<keyword evidence="3 4" id="KW-0732">Signal</keyword>
<dbReference type="PIRSF" id="PIRSF002741">
    <property type="entry name" value="MppA"/>
    <property type="match status" value="1"/>
</dbReference>
<dbReference type="RefSeq" id="WP_260349335.1">
    <property type="nucleotide sequence ID" value="NZ_JAOAOS010000013.1"/>
</dbReference>
<dbReference type="InterPro" id="IPR006311">
    <property type="entry name" value="TAT_signal"/>
</dbReference>
<comment type="subcellular location">
    <subcellularLocation>
        <location evidence="1">Periplasm</location>
    </subcellularLocation>
</comment>
<dbReference type="SUPFAM" id="SSF53850">
    <property type="entry name" value="Periplasmic binding protein-like II"/>
    <property type="match status" value="1"/>
</dbReference>
<gene>
    <name evidence="6" type="ORF">ACFPK2_11095</name>
</gene>
<feature type="chain" id="PRO_5045456792" evidence="4">
    <location>
        <begin position="34"/>
        <end position="535"/>
    </location>
</feature>
<organism evidence="6 7">
    <name type="scientific">Bosea minatitlanensis</name>
    <dbReference type="NCBI Taxonomy" id="128782"/>
    <lineage>
        <taxon>Bacteria</taxon>
        <taxon>Pseudomonadati</taxon>
        <taxon>Pseudomonadota</taxon>
        <taxon>Alphaproteobacteria</taxon>
        <taxon>Hyphomicrobiales</taxon>
        <taxon>Boseaceae</taxon>
        <taxon>Bosea</taxon>
    </lineage>
</organism>
<feature type="domain" description="Solute-binding protein family 5" evidence="5">
    <location>
        <begin position="85"/>
        <end position="451"/>
    </location>
</feature>
<accession>A0ABW0F664</accession>
<dbReference type="Proteomes" id="UP001595976">
    <property type="component" value="Unassembled WGS sequence"/>
</dbReference>
<dbReference type="InterPro" id="IPR039424">
    <property type="entry name" value="SBP_5"/>
</dbReference>
<dbReference type="InterPro" id="IPR000914">
    <property type="entry name" value="SBP_5_dom"/>
</dbReference>
<keyword evidence="7" id="KW-1185">Reference proteome</keyword>
<evidence type="ECO:0000256" key="3">
    <source>
        <dbReference type="ARBA" id="ARBA00022729"/>
    </source>
</evidence>
<evidence type="ECO:0000256" key="4">
    <source>
        <dbReference type="SAM" id="SignalP"/>
    </source>
</evidence>